<accession>A0AAV7E7C1</accession>
<dbReference type="AlphaFoldDB" id="A0AAV7E7C1"/>
<proteinExistence type="predicted"/>
<dbReference type="Proteomes" id="UP000825729">
    <property type="component" value="Unassembled WGS sequence"/>
</dbReference>
<dbReference type="EMBL" id="JAINDJ010000006">
    <property type="protein sequence ID" value="KAG9444742.1"/>
    <property type="molecule type" value="Genomic_DNA"/>
</dbReference>
<comment type="caution">
    <text evidence="2">The sequence shown here is derived from an EMBL/GenBank/DDBJ whole genome shotgun (WGS) entry which is preliminary data.</text>
</comment>
<evidence type="ECO:0000256" key="1">
    <source>
        <dbReference type="SAM" id="MobiDB-lite"/>
    </source>
</evidence>
<feature type="region of interest" description="Disordered" evidence="1">
    <location>
        <begin position="99"/>
        <end position="122"/>
    </location>
</feature>
<evidence type="ECO:0000313" key="2">
    <source>
        <dbReference type="EMBL" id="KAG9444742.1"/>
    </source>
</evidence>
<keyword evidence="3" id="KW-1185">Reference proteome</keyword>
<evidence type="ECO:0000313" key="3">
    <source>
        <dbReference type="Proteomes" id="UP000825729"/>
    </source>
</evidence>
<name>A0AAV7E7C1_ARIFI</name>
<protein>
    <submittedName>
        <fullName evidence="2">Uncharacterized protein</fullName>
    </submittedName>
</protein>
<reference evidence="2 3" key="1">
    <citation type="submission" date="2021-07" db="EMBL/GenBank/DDBJ databases">
        <title>The Aristolochia fimbriata genome: insights into angiosperm evolution, floral development and chemical biosynthesis.</title>
        <authorList>
            <person name="Jiao Y."/>
        </authorList>
    </citation>
    <scope>NUCLEOTIDE SEQUENCE [LARGE SCALE GENOMIC DNA]</scope>
    <source>
        <strain evidence="2">IBCAS-2021</strain>
        <tissue evidence="2">Leaf</tissue>
    </source>
</reference>
<sequence>MADLLIESGAHNRTRAIKAKSGELMRILEPVVPPIGPKRWNAAQLKHVANLRVVNLRARSQGPKSGPRRACAGETRRLVSFTPTKWSKAVAAFSPAALPPSLATENCHHRKSPPPVGNRWRN</sequence>
<organism evidence="2 3">
    <name type="scientific">Aristolochia fimbriata</name>
    <name type="common">White veined hardy Dutchman's pipe vine</name>
    <dbReference type="NCBI Taxonomy" id="158543"/>
    <lineage>
        <taxon>Eukaryota</taxon>
        <taxon>Viridiplantae</taxon>
        <taxon>Streptophyta</taxon>
        <taxon>Embryophyta</taxon>
        <taxon>Tracheophyta</taxon>
        <taxon>Spermatophyta</taxon>
        <taxon>Magnoliopsida</taxon>
        <taxon>Magnoliidae</taxon>
        <taxon>Piperales</taxon>
        <taxon>Aristolochiaceae</taxon>
        <taxon>Aristolochia</taxon>
    </lineage>
</organism>
<gene>
    <name evidence="2" type="ORF">H6P81_016082</name>
</gene>